<name>A0A067ENX2_CITSI</name>
<proteinExistence type="predicted"/>
<protein>
    <submittedName>
        <fullName evidence="2">Uncharacterized protein</fullName>
    </submittedName>
</protein>
<dbReference type="EMBL" id="KK785025">
    <property type="protein sequence ID" value="KDO52907.1"/>
    <property type="molecule type" value="Genomic_DNA"/>
</dbReference>
<keyword evidence="3" id="KW-1185">Reference proteome</keyword>
<reference evidence="2 3" key="1">
    <citation type="submission" date="2014-04" db="EMBL/GenBank/DDBJ databases">
        <authorList>
            <consortium name="International Citrus Genome Consortium"/>
            <person name="Gmitter F."/>
            <person name="Chen C."/>
            <person name="Farmerie W."/>
            <person name="Harkins T."/>
            <person name="Desany B."/>
            <person name="Mohiuddin M."/>
            <person name="Kodira C."/>
            <person name="Borodovsky M."/>
            <person name="Lomsadze A."/>
            <person name="Burns P."/>
            <person name="Jenkins J."/>
            <person name="Prochnik S."/>
            <person name="Shu S."/>
            <person name="Chapman J."/>
            <person name="Pitluck S."/>
            <person name="Schmutz J."/>
            <person name="Rokhsar D."/>
        </authorList>
    </citation>
    <scope>NUCLEOTIDE SEQUENCE</scope>
</reference>
<dbReference type="Proteomes" id="UP000027120">
    <property type="component" value="Unassembled WGS sequence"/>
</dbReference>
<gene>
    <name evidence="2" type="ORF">CISIN_1g042811mg</name>
</gene>
<evidence type="ECO:0000256" key="1">
    <source>
        <dbReference type="SAM" id="MobiDB-lite"/>
    </source>
</evidence>
<feature type="region of interest" description="Disordered" evidence="1">
    <location>
        <begin position="63"/>
        <end position="82"/>
    </location>
</feature>
<evidence type="ECO:0000313" key="3">
    <source>
        <dbReference type="Proteomes" id="UP000027120"/>
    </source>
</evidence>
<organism evidence="2 3">
    <name type="scientific">Citrus sinensis</name>
    <name type="common">Sweet orange</name>
    <name type="synonym">Citrus aurantium var. sinensis</name>
    <dbReference type="NCBI Taxonomy" id="2711"/>
    <lineage>
        <taxon>Eukaryota</taxon>
        <taxon>Viridiplantae</taxon>
        <taxon>Streptophyta</taxon>
        <taxon>Embryophyta</taxon>
        <taxon>Tracheophyta</taxon>
        <taxon>Spermatophyta</taxon>
        <taxon>Magnoliopsida</taxon>
        <taxon>eudicotyledons</taxon>
        <taxon>Gunneridae</taxon>
        <taxon>Pentapetalae</taxon>
        <taxon>rosids</taxon>
        <taxon>malvids</taxon>
        <taxon>Sapindales</taxon>
        <taxon>Rutaceae</taxon>
        <taxon>Aurantioideae</taxon>
        <taxon>Citrus</taxon>
    </lineage>
</organism>
<evidence type="ECO:0000313" key="2">
    <source>
        <dbReference type="EMBL" id="KDO52907.1"/>
    </source>
</evidence>
<accession>A0A067ENX2</accession>
<sequence>MNRLHKIQMGLTRVQALETEVDNLGGYYFMNCKSSYEFGKKLAKKLQVLANLKEEENYEDVADRLSEDSVDDRPVETTKLGDVRRNGNNWPFGVEGVGKITSLSKSYPEFLEDEGIFLIKMHDVVRDMSL</sequence>
<dbReference type="AlphaFoldDB" id="A0A067ENX2"/>